<name>A0A4Y7TU60_COPMI</name>
<protein>
    <submittedName>
        <fullName evidence="1">Uncharacterized protein</fullName>
    </submittedName>
</protein>
<keyword evidence="2" id="KW-1185">Reference proteome</keyword>
<evidence type="ECO:0000313" key="2">
    <source>
        <dbReference type="Proteomes" id="UP000298030"/>
    </source>
</evidence>
<proteinExistence type="predicted"/>
<comment type="caution">
    <text evidence="1">The sequence shown here is derived from an EMBL/GenBank/DDBJ whole genome shotgun (WGS) entry which is preliminary data.</text>
</comment>
<dbReference type="Proteomes" id="UP000298030">
    <property type="component" value="Unassembled WGS sequence"/>
</dbReference>
<sequence>MGLATSAQVASPRHSASLEYAIVLVNIEVVPFWDPNDGICDLRRGEAVEGKTKYKRSHPEPRSRMSIARGSLGRDSALGRGRRIMRVRDWGEHPVVVQERAKESRERSRSTCAQLEARTAHPVWRASTSSGIGEERLSQVDVWAWWWFSEGDRCAQTIPYIGDKGIRIWQLGVCRGCLGTPSSNWPCAERGSSSQTIIMGLPYDALTTIWRKVGKTNVINGPGYVADTIDVVSLDPNPGLKRNALERALQGVVGGVAGDVYRDWVVVNVSKGSVDAGYALEERELGRVDEDYHTGMKRAA</sequence>
<evidence type="ECO:0000313" key="1">
    <source>
        <dbReference type="EMBL" id="TEB37706.1"/>
    </source>
</evidence>
<dbReference type="AlphaFoldDB" id="A0A4Y7TU60"/>
<dbReference type="EMBL" id="QPFP01000003">
    <property type="protein sequence ID" value="TEB37706.1"/>
    <property type="molecule type" value="Genomic_DNA"/>
</dbReference>
<organism evidence="1 2">
    <name type="scientific">Coprinellus micaceus</name>
    <name type="common">Glistening ink-cap mushroom</name>
    <name type="synonym">Coprinus micaceus</name>
    <dbReference type="NCBI Taxonomy" id="71717"/>
    <lineage>
        <taxon>Eukaryota</taxon>
        <taxon>Fungi</taxon>
        <taxon>Dikarya</taxon>
        <taxon>Basidiomycota</taxon>
        <taxon>Agaricomycotina</taxon>
        <taxon>Agaricomycetes</taxon>
        <taxon>Agaricomycetidae</taxon>
        <taxon>Agaricales</taxon>
        <taxon>Agaricineae</taxon>
        <taxon>Psathyrellaceae</taxon>
        <taxon>Coprinellus</taxon>
    </lineage>
</organism>
<accession>A0A4Y7TU60</accession>
<reference evidence="1 2" key="1">
    <citation type="journal article" date="2019" name="Nat. Ecol. Evol.">
        <title>Megaphylogeny resolves global patterns of mushroom evolution.</title>
        <authorList>
            <person name="Varga T."/>
            <person name="Krizsan K."/>
            <person name="Foldi C."/>
            <person name="Dima B."/>
            <person name="Sanchez-Garcia M."/>
            <person name="Sanchez-Ramirez S."/>
            <person name="Szollosi G.J."/>
            <person name="Szarkandi J.G."/>
            <person name="Papp V."/>
            <person name="Albert L."/>
            <person name="Andreopoulos W."/>
            <person name="Angelini C."/>
            <person name="Antonin V."/>
            <person name="Barry K.W."/>
            <person name="Bougher N.L."/>
            <person name="Buchanan P."/>
            <person name="Buyck B."/>
            <person name="Bense V."/>
            <person name="Catcheside P."/>
            <person name="Chovatia M."/>
            <person name="Cooper J."/>
            <person name="Damon W."/>
            <person name="Desjardin D."/>
            <person name="Finy P."/>
            <person name="Geml J."/>
            <person name="Haridas S."/>
            <person name="Hughes K."/>
            <person name="Justo A."/>
            <person name="Karasinski D."/>
            <person name="Kautmanova I."/>
            <person name="Kiss B."/>
            <person name="Kocsube S."/>
            <person name="Kotiranta H."/>
            <person name="LaButti K.M."/>
            <person name="Lechner B.E."/>
            <person name="Liimatainen K."/>
            <person name="Lipzen A."/>
            <person name="Lukacs Z."/>
            <person name="Mihaltcheva S."/>
            <person name="Morgado L.N."/>
            <person name="Niskanen T."/>
            <person name="Noordeloos M.E."/>
            <person name="Ohm R.A."/>
            <person name="Ortiz-Santana B."/>
            <person name="Ovrebo C."/>
            <person name="Racz N."/>
            <person name="Riley R."/>
            <person name="Savchenko A."/>
            <person name="Shiryaev A."/>
            <person name="Soop K."/>
            <person name="Spirin V."/>
            <person name="Szebenyi C."/>
            <person name="Tomsovsky M."/>
            <person name="Tulloss R.E."/>
            <person name="Uehling J."/>
            <person name="Grigoriev I.V."/>
            <person name="Vagvolgyi C."/>
            <person name="Papp T."/>
            <person name="Martin F.M."/>
            <person name="Miettinen O."/>
            <person name="Hibbett D.S."/>
            <person name="Nagy L.G."/>
        </authorList>
    </citation>
    <scope>NUCLEOTIDE SEQUENCE [LARGE SCALE GENOMIC DNA]</scope>
    <source>
        <strain evidence="1 2">FP101781</strain>
    </source>
</reference>
<gene>
    <name evidence="1" type="ORF">FA13DRAFT_1704869</name>
</gene>